<name>A0A1H9VIY2_9PSEU</name>
<protein>
    <submittedName>
        <fullName evidence="1">Uncharacterized protein</fullName>
    </submittedName>
</protein>
<accession>A0A1H9VIY2</accession>
<reference evidence="2" key="1">
    <citation type="submission" date="2016-10" db="EMBL/GenBank/DDBJ databases">
        <authorList>
            <person name="Varghese N."/>
            <person name="Submissions S."/>
        </authorList>
    </citation>
    <scope>NUCLEOTIDE SEQUENCE [LARGE SCALE GENOMIC DNA]</scope>
    <source>
        <strain evidence="2">CGMCC 4.3525</strain>
    </source>
</reference>
<organism evidence="1 2">
    <name type="scientific">Lentzea xinjiangensis</name>
    <dbReference type="NCBI Taxonomy" id="402600"/>
    <lineage>
        <taxon>Bacteria</taxon>
        <taxon>Bacillati</taxon>
        <taxon>Actinomycetota</taxon>
        <taxon>Actinomycetes</taxon>
        <taxon>Pseudonocardiales</taxon>
        <taxon>Pseudonocardiaceae</taxon>
        <taxon>Lentzea</taxon>
    </lineage>
</organism>
<dbReference type="AlphaFoldDB" id="A0A1H9VIY2"/>
<gene>
    <name evidence="1" type="ORF">SAMN05216188_126104</name>
</gene>
<dbReference type="STRING" id="402600.SAMN05216188_126104"/>
<dbReference type="RefSeq" id="WP_089960069.1">
    <property type="nucleotide sequence ID" value="NZ_FOFR01000026.1"/>
</dbReference>
<dbReference type="EMBL" id="FOFR01000026">
    <property type="protein sequence ID" value="SES21675.1"/>
    <property type="molecule type" value="Genomic_DNA"/>
</dbReference>
<keyword evidence="2" id="KW-1185">Reference proteome</keyword>
<evidence type="ECO:0000313" key="1">
    <source>
        <dbReference type="EMBL" id="SES21675.1"/>
    </source>
</evidence>
<sequence>MAVPVEDLKSLLQSTRPEATLVHVAGSYVVAGAPELATKALSGALPVVTRDELLEHVGGWPVTDSDLERVAAMLSAAVDNRGG</sequence>
<dbReference type="Proteomes" id="UP000199352">
    <property type="component" value="Unassembled WGS sequence"/>
</dbReference>
<proteinExistence type="predicted"/>
<evidence type="ECO:0000313" key="2">
    <source>
        <dbReference type="Proteomes" id="UP000199352"/>
    </source>
</evidence>
<dbReference type="OrthoDB" id="3430612at2"/>